<proteinExistence type="predicted"/>
<dbReference type="AlphaFoldDB" id="A0A4Q0P7R4"/>
<protein>
    <submittedName>
        <fullName evidence="1">Uncharacterized protein</fullName>
    </submittedName>
</protein>
<keyword evidence="2" id="KW-1185">Reference proteome</keyword>
<dbReference type="OrthoDB" id="9765926at2"/>
<organism evidence="1 2">
    <name type="scientific">Leeuwenhoekiella aequorea</name>
    <dbReference type="NCBI Taxonomy" id="283736"/>
    <lineage>
        <taxon>Bacteria</taxon>
        <taxon>Pseudomonadati</taxon>
        <taxon>Bacteroidota</taxon>
        <taxon>Flavobacteriia</taxon>
        <taxon>Flavobacteriales</taxon>
        <taxon>Flavobacteriaceae</taxon>
        <taxon>Leeuwenhoekiella</taxon>
    </lineage>
</organism>
<name>A0A4Q0P7R4_9FLAO</name>
<evidence type="ECO:0000313" key="2">
    <source>
        <dbReference type="Proteomes" id="UP000289238"/>
    </source>
</evidence>
<comment type="caution">
    <text evidence="1">The sequence shown here is derived from an EMBL/GenBank/DDBJ whole genome shotgun (WGS) entry which is preliminary data.</text>
</comment>
<dbReference type="Proteomes" id="UP000289238">
    <property type="component" value="Unassembled WGS sequence"/>
</dbReference>
<dbReference type="RefSeq" id="WP_128757514.1">
    <property type="nucleotide sequence ID" value="NZ_QOVM01000003.1"/>
</dbReference>
<sequence length="114" mass="12274">MNILYKIALSTLALGSLNSCSESNDDFPTTSAELQVQVNDTLLIASRDTAPVEGGREVSVAPKNGEVLVDAFTIKYIPGTNFKGEDYLEITNKGSIGDGNYFTTSVEKYSITVE</sequence>
<evidence type="ECO:0000313" key="1">
    <source>
        <dbReference type="EMBL" id="RXG22521.1"/>
    </source>
</evidence>
<accession>A0A4Q0P7R4</accession>
<gene>
    <name evidence="1" type="ORF">DSM00_1618</name>
</gene>
<dbReference type="EMBL" id="QOVM01000003">
    <property type="protein sequence ID" value="RXG22521.1"/>
    <property type="molecule type" value="Genomic_DNA"/>
</dbReference>
<reference evidence="1 2" key="1">
    <citation type="submission" date="2018-07" db="EMBL/GenBank/DDBJ databases">
        <title>Leeuwenhoekiella genomics.</title>
        <authorList>
            <person name="Tahon G."/>
            <person name="Willems A."/>
        </authorList>
    </citation>
    <scope>NUCLEOTIDE SEQUENCE [LARGE SCALE GENOMIC DNA]</scope>
    <source>
        <strain evidence="1 2">LMG 22550</strain>
    </source>
</reference>